<dbReference type="AlphaFoldDB" id="A0A1Y6CV01"/>
<gene>
    <name evidence="2" type="ORF">SAMN02949497_1423</name>
</gene>
<dbReference type="CDD" id="cd07043">
    <property type="entry name" value="STAS_anti-anti-sigma_factors"/>
    <property type="match status" value="1"/>
</dbReference>
<keyword evidence="3" id="KW-1185">Reference proteome</keyword>
<proteinExistence type="predicted"/>
<dbReference type="EMBL" id="FXAM01000001">
    <property type="protein sequence ID" value="SMF94116.1"/>
    <property type="molecule type" value="Genomic_DNA"/>
</dbReference>
<dbReference type="InterPro" id="IPR036513">
    <property type="entry name" value="STAS_dom_sf"/>
</dbReference>
<evidence type="ECO:0000313" key="2">
    <source>
        <dbReference type="EMBL" id="SMF94116.1"/>
    </source>
</evidence>
<dbReference type="InterPro" id="IPR058548">
    <property type="entry name" value="MlaB-like_STAS"/>
</dbReference>
<dbReference type="STRING" id="1760988.SAMN02949497_1423"/>
<dbReference type="Proteomes" id="UP000192923">
    <property type="component" value="Unassembled WGS sequence"/>
</dbReference>
<dbReference type="RefSeq" id="WP_085211210.1">
    <property type="nucleotide sequence ID" value="NZ_FXAM01000001.1"/>
</dbReference>
<reference evidence="2 3" key="1">
    <citation type="submission" date="2016-12" db="EMBL/GenBank/DDBJ databases">
        <authorList>
            <person name="Song W.-J."/>
            <person name="Kurnit D.M."/>
        </authorList>
    </citation>
    <scope>NUCLEOTIDE SEQUENCE [LARGE SCALE GENOMIC DNA]</scope>
    <source>
        <strain evidence="2 3">175</strain>
    </source>
</reference>
<sequence>MNKIVLAELQTMENAGTLKEEVLAALDHPEPVWVDASQVGRIDTAALQLLAVLWQSARQAGKPPRLDRPSPEFQRVAGCLGLAGLFGLAGSAGDPPSR</sequence>
<dbReference type="OrthoDB" id="6198515at2"/>
<dbReference type="InterPro" id="IPR002645">
    <property type="entry name" value="STAS_dom"/>
</dbReference>
<evidence type="ECO:0000259" key="1">
    <source>
        <dbReference type="PROSITE" id="PS50801"/>
    </source>
</evidence>
<name>A0A1Y6CV01_9GAMM</name>
<dbReference type="PROSITE" id="PS50801">
    <property type="entry name" value="STAS"/>
    <property type="match status" value="1"/>
</dbReference>
<organism evidence="2 3">
    <name type="scientific">Methylomagnum ishizawai</name>
    <dbReference type="NCBI Taxonomy" id="1760988"/>
    <lineage>
        <taxon>Bacteria</taxon>
        <taxon>Pseudomonadati</taxon>
        <taxon>Pseudomonadota</taxon>
        <taxon>Gammaproteobacteria</taxon>
        <taxon>Methylococcales</taxon>
        <taxon>Methylococcaceae</taxon>
        <taxon>Methylomagnum</taxon>
    </lineage>
</organism>
<dbReference type="Gene3D" id="3.30.750.24">
    <property type="entry name" value="STAS domain"/>
    <property type="match status" value="1"/>
</dbReference>
<evidence type="ECO:0000313" key="3">
    <source>
        <dbReference type="Proteomes" id="UP000192923"/>
    </source>
</evidence>
<dbReference type="Pfam" id="PF13466">
    <property type="entry name" value="STAS_2"/>
    <property type="match status" value="1"/>
</dbReference>
<dbReference type="SUPFAM" id="SSF52091">
    <property type="entry name" value="SpoIIaa-like"/>
    <property type="match status" value="1"/>
</dbReference>
<accession>A0A1Y6CV01</accession>
<feature type="domain" description="STAS" evidence="1">
    <location>
        <begin position="14"/>
        <end position="98"/>
    </location>
</feature>
<protein>
    <submittedName>
        <fullName evidence="2">STAS domain-containing protein</fullName>
    </submittedName>
</protein>